<keyword evidence="3" id="KW-1185">Reference proteome</keyword>
<name>A0AAW0LMA7_QUESU</name>
<reference evidence="2 3" key="1">
    <citation type="journal article" date="2018" name="Sci. Data">
        <title>The draft genome sequence of cork oak.</title>
        <authorList>
            <person name="Ramos A.M."/>
            <person name="Usie A."/>
            <person name="Barbosa P."/>
            <person name="Barros P.M."/>
            <person name="Capote T."/>
            <person name="Chaves I."/>
            <person name="Simoes F."/>
            <person name="Abreu I."/>
            <person name="Carrasquinho I."/>
            <person name="Faro C."/>
            <person name="Guimaraes J.B."/>
            <person name="Mendonca D."/>
            <person name="Nobrega F."/>
            <person name="Rodrigues L."/>
            <person name="Saibo N.J.M."/>
            <person name="Varela M.C."/>
            <person name="Egas C."/>
            <person name="Matos J."/>
            <person name="Miguel C.M."/>
            <person name="Oliveira M.M."/>
            <person name="Ricardo C.P."/>
            <person name="Goncalves S."/>
        </authorList>
    </citation>
    <scope>NUCLEOTIDE SEQUENCE [LARGE SCALE GENOMIC DNA]</scope>
    <source>
        <strain evidence="3">cv. HL8</strain>
    </source>
</reference>
<gene>
    <name evidence="2" type="ORF">CFP56_040125</name>
</gene>
<evidence type="ECO:0000256" key="1">
    <source>
        <dbReference type="SAM" id="MobiDB-lite"/>
    </source>
</evidence>
<organism evidence="2 3">
    <name type="scientific">Quercus suber</name>
    <name type="common">Cork oak</name>
    <dbReference type="NCBI Taxonomy" id="58331"/>
    <lineage>
        <taxon>Eukaryota</taxon>
        <taxon>Viridiplantae</taxon>
        <taxon>Streptophyta</taxon>
        <taxon>Embryophyta</taxon>
        <taxon>Tracheophyta</taxon>
        <taxon>Spermatophyta</taxon>
        <taxon>Magnoliopsida</taxon>
        <taxon>eudicotyledons</taxon>
        <taxon>Gunneridae</taxon>
        <taxon>Pentapetalae</taxon>
        <taxon>rosids</taxon>
        <taxon>fabids</taxon>
        <taxon>Fagales</taxon>
        <taxon>Fagaceae</taxon>
        <taxon>Quercus</taxon>
    </lineage>
</organism>
<protein>
    <submittedName>
        <fullName evidence="2">Uncharacterized protein</fullName>
    </submittedName>
</protein>
<dbReference type="Proteomes" id="UP000237347">
    <property type="component" value="Unassembled WGS sequence"/>
</dbReference>
<sequence>MGKTHREGKLGPFIFDNVYDANVVSCVVTSKDHNHLLPPPHPPHTSEDLHQNTHHDAHTK</sequence>
<dbReference type="EMBL" id="PKMF04000079">
    <property type="protein sequence ID" value="KAK7852143.1"/>
    <property type="molecule type" value="Genomic_DNA"/>
</dbReference>
<proteinExistence type="predicted"/>
<evidence type="ECO:0000313" key="2">
    <source>
        <dbReference type="EMBL" id="KAK7852143.1"/>
    </source>
</evidence>
<accession>A0AAW0LMA7</accession>
<feature type="compositionally biased region" description="Basic and acidic residues" evidence="1">
    <location>
        <begin position="44"/>
        <end position="60"/>
    </location>
</feature>
<evidence type="ECO:0000313" key="3">
    <source>
        <dbReference type="Proteomes" id="UP000237347"/>
    </source>
</evidence>
<comment type="caution">
    <text evidence="2">The sequence shown here is derived from an EMBL/GenBank/DDBJ whole genome shotgun (WGS) entry which is preliminary data.</text>
</comment>
<dbReference type="AlphaFoldDB" id="A0AAW0LMA7"/>
<feature type="region of interest" description="Disordered" evidence="1">
    <location>
        <begin position="32"/>
        <end position="60"/>
    </location>
</feature>